<keyword evidence="2" id="KW-0058">Aromatic hydrocarbons catabolism</keyword>
<evidence type="ECO:0000256" key="3">
    <source>
        <dbReference type="ARBA" id="ARBA00022964"/>
    </source>
</evidence>
<evidence type="ECO:0000256" key="2">
    <source>
        <dbReference type="ARBA" id="ARBA00022797"/>
    </source>
</evidence>
<dbReference type="AlphaFoldDB" id="A0A2W5D607"/>
<evidence type="ECO:0000256" key="1">
    <source>
        <dbReference type="ARBA" id="ARBA00009570"/>
    </source>
</evidence>
<dbReference type="SUPFAM" id="SSF54427">
    <property type="entry name" value="NTF2-like"/>
    <property type="match status" value="1"/>
</dbReference>
<name>A0A2W5D607_9PSED</name>
<comment type="similarity">
    <text evidence="1">Belongs to the bacterial ring-hydroxylating dioxygenase beta subunit family.</text>
</comment>
<keyword evidence="3 5" id="KW-0223">Dioxygenase</keyword>
<dbReference type="GO" id="GO:0051213">
    <property type="term" value="F:dioxygenase activity"/>
    <property type="evidence" value="ECO:0007669"/>
    <property type="project" value="UniProtKB-KW"/>
</dbReference>
<keyword evidence="4" id="KW-0560">Oxidoreductase</keyword>
<proteinExistence type="inferred from homology"/>
<protein>
    <submittedName>
        <fullName evidence="5">Ring-hydroxylating dioxygenase subunit beta</fullName>
    </submittedName>
</protein>
<dbReference type="Gene3D" id="3.10.450.50">
    <property type="match status" value="1"/>
</dbReference>
<accession>A0A2W5D607</accession>
<evidence type="ECO:0000256" key="4">
    <source>
        <dbReference type="ARBA" id="ARBA00023002"/>
    </source>
</evidence>
<dbReference type="EMBL" id="QFOH01000004">
    <property type="protein sequence ID" value="PZP25858.1"/>
    <property type="molecule type" value="Genomic_DNA"/>
</dbReference>
<organism evidence="5 6">
    <name type="scientific">Pseudomonas kuykendallii</name>
    <dbReference type="NCBI Taxonomy" id="1007099"/>
    <lineage>
        <taxon>Bacteria</taxon>
        <taxon>Pseudomonadati</taxon>
        <taxon>Pseudomonadota</taxon>
        <taxon>Gammaproteobacteria</taxon>
        <taxon>Pseudomonadales</taxon>
        <taxon>Pseudomonadaceae</taxon>
        <taxon>Pseudomonas</taxon>
    </lineage>
</organism>
<reference evidence="5 6" key="1">
    <citation type="submission" date="2017-08" db="EMBL/GenBank/DDBJ databases">
        <title>Infants hospitalized years apart are colonized by the same room-sourced microbial strains.</title>
        <authorList>
            <person name="Brooks B."/>
            <person name="Olm M.R."/>
            <person name="Firek B.A."/>
            <person name="Baker R."/>
            <person name="Thomas B.C."/>
            <person name="Morowitz M.J."/>
            <person name="Banfield J.F."/>
        </authorList>
    </citation>
    <scope>NUCLEOTIDE SEQUENCE [LARGE SCALE GENOMIC DNA]</scope>
    <source>
        <strain evidence="5">S2_009_000_R2_77</strain>
    </source>
</reference>
<dbReference type="Proteomes" id="UP000249198">
    <property type="component" value="Unassembled WGS sequence"/>
</dbReference>
<dbReference type="InterPro" id="IPR032710">
    <property type="entry name" value="NTF2-like_dom_sf"/>
</dbReference>
<gene>
    <name evidence="5" type="ORF">DI599_04385</name>
</gene>
<sequence>MNMSNAMERITVAQARQLIADYTYTIDDGVLSDWPTYFTEPCIYRITTRQNEEMIMPLSIMLCDNQAMLYDRVEAIEKANIFEPHYYRHVLSDSKVLEMDDESIRMETSFTCVRTMLDGRVTLFASGRYSDHIVLEQGRCLFRTRKVVLDSSKVDTLIAIPL</sequence>
<dbReference type="Pfam" id="PF00866">
    <property type="entry name" value="Ring_hydroxyl_B"/>
    <property type="match status" value="1"/>
</dbReference>
<comment type="caution">
    <text evidence="5">The sequence shown here is derived from an EMBL/GenBank/DDBJ whole genome shotgun (WGS) entry which is preliminary data.</text>
</comment>
<evidence type="ECO:0000313" key="6">
    <source>
        <dbReference type="Proteomes" id="UP000249198"/>
    </source>
</evidence>
<dbReference type="InterPro" id="IPR000391">
    <property type="entry name" value="Rng_hydr_dOase-bsu"/>
</dbReference>
<dbReference type="CDD" id="cd00667">
    <property type="entry name" value="ring_hydroxylating_dioxygenases_beta"/>
    <property type="match status" value="1"/>
</dbReference>
<evidence type="ECO:0000313" key="5">
    <source>
        <dbReference type="EMBL" id="PZP25858.1"/>
    </source>
</evidence>